<dbReference type="InterPro" id="IPR011519">
    <property type="entry name" value="UnbV_ASPIC"/>
</dbReference>
<dbReference type="Pfam" id="PF07593">
    <property type="entry name" value="UnbV_ASPIC"/>
    <property type="match status" value="1"/>
</dbReference>
<accession>A0ABT8KYN5</accession>
<evidence type="ECO:0000313" key="6">
    <source>
        <dbReference type="Proteomes" id="UP001172083"/>
    </source>
</evidence>
<dbReference type="InterPro" id="IPR013519">
    <property type="entry name" value="Int_alpha_beta-p"/>
</dbReference>
<keyword evidence="6" id="KW-1185">Reference proteome</keyword>
<dbReference type="Gene3D" id="2.130.10.130">
    <property type="entry name" value="Integrin alpha, N-terminal"/>
    <property type="match status" value="3"/>
</dbReference>
<gene>
    <name evidence="5" type="ORF">QQ020_00775</name>
</gene>
<dbReference type="InterPro" id="IPR027039">
    <property type="entry name" value="Crtac1"/>
</dbReference>
<comment type="caution">
    <text evidence="5">The sequence shown here is derived from an EMBL/GenBank/DDBJ whole genome shotgun (WGS) entry which is preliminary data.</text>
</comment>
<dbReference type="Proteomes" id="UP001172083">
    <property type="component" value="Unassembled WGS sequence"/>
</dbReference>
<dbReference type="SMART" id="SM00191">
    <property type="entry name" value="Int_alpha"/>
    <property type="match status" value="2"/>
</dbReference>
<evidence type="ECO:0000313" key="5">
    <source>
        <dbReference type="EMBL" id="MDN5210548.1"/>
    </source>
</evidence>
<dbReference type="InterPro" id="IPR028994">
    <property type="entry name" value="Integrin_alpha_N"/>
</dbReference>
<keyword evidence="2" id="KW-0677">Repeat</keyword>
<evidence type="ECO:0000259" key="4">
    <source>
        <dbReference type="Pfam" id="PF07593"/>
    </source>
</evidence>
<organism evidence="5 6">
    <name type="scientific">Agaribacillus aureus</name>
    <dbReference type="NCBI Taxonomy" id="3051825"/>
    <lineage>
        <taxon>Bacteria</taxon>
        <taxon>Pseudomonadati</taxon>
        <taxon>Bacteroidota</taxon>
        <taxon>Cytophagia</taxon>
        <taxon>Cytophagales</taxon>
        <taxon>Splendidivirgaceae</taxon>
        <taxon>Agaribacillus</taxon>
    </lineage>
</organism>
<dbReference type="EMBL" id="JAUJEB010000001">
    <property type="protein sequence ID" value="MDN5210548.1"/>
    <property type="molecule type" value="Genomic_DNA"/>
</dbReference>
<dbReference type="Pfam" id="PF13517">
    <property type="entry name" value="FG-GAP_3"/>
    <property type="match status" value="8"/>
</dbReference>
<keyword evidence="3" id="KW-0325">Glycoprotein</keyword>
<reference evidence="5" key="1">
    <citation type="submission" date="2023-06" db="EMBL/GenBank/DDBJ databases">
        <title>Genomic of Agaribacillus aureum.</title>
        <authorList>
            <person name="Wang G."/>
        </authorList>
    </citation>
    <scope>NUCLEOTIDE SEQUENCE</scope>
    <source>
        <strain evidence="5">BMA12</strain>
    </source>
</reference>
<evidence type="ECO:0000256" key="2">
    <source>
        <dbReference type="ARBA" id="ARBA00022737"/>
    </source>
</evidence>
<evidence type="ECO:0000256" key="3">
    <source>
        <dbReference type="ARBA" id="ARBA00023180"/>
    </source>
</evidence>
<proteinExistence type="predicted"/>
<dbReference type="SUPFAM" id="SSF69318">
    <property type="entry name" value="Integrin alpha N-terminal domain"/>
    <property type="match status" value="3"/>
</dbReference>
<dbReference type="PANTHER" id="PTHR16026">
    <property type="entry name" value="CARTILAGE ACIDIC PROTEIN 1"/>
    <property type="match status" value="1"/>
</dbReference>
<protein>
    <submittedName>
        <fullName evidence="5">VCBS repeat-containing protein</fullName>
    </submittedName>
</protein>
<evidence type="ECO:0000256" key="1">
    <source>
        <dbReference type="ARBA" id="ARBA00022729"/>
    </source>
</evidence>
<sequence>MAIFNMLKCGTSGTFICFFFLLFAVSCDLRKTKPLFQTIDADDSGIHFSNNLVYNDSLTVLEFEYMYNGAGVGLGDINNDGLLDIYLTGNMVSGRLYLNLGNWQFEDITDKAGVTTSGWSNGVAMVDINQDGFKDIYICRGGPRGTDEKDRANLLFINNGDNSFTEAATQYGLADGEYSVQAAFFDYDRDGDLDVYLLSNALVNFNRNTSRPREISGKAPSVDKLYRNNGDNTFTNVSEEANILVEGFGLGVEICDINEDGWPDIYVSNDFLTDDLLYINNREGGFSNQAGHYLKHQTYNGMGNDVADFNNDGLVDIVVLDMLPESNRRRKLTMMGNNYDEFQTGLSYGYQPQYIRNTLQLNNGNGSFSEIGQLAGIEATDWSWSALFADYDNDGLKDLLVTNGYRQDITNLDFMVYGQQVLAMGRPEANKKQRLDALNELPGIKIHNYIYKNQGNMTFSDETESWGFSAPTYSNGAAYGDLDNDGDLDLVINNIDDKASLLKNQHNQEKQPEEAGDYLRIALKGPELNREGLGTKVYLKYNQQVQYQYFTPYRGYLSSVEPYLHFGLSQVKKIDSVEVWWPDGNYQLLKNVSTNQVITLDYHAAAMATSYHSPPLKPKVFREVSDQLDVNYVHRENLFVDYKRQPLLPHMHSRNGPGLAVGDINGDGLDDFYVGGATGYSGGLYTQLQNGQFQQKPNGLDSLSEDMGVLFFDADQDGDLDLYTASGGSAHIKGSALYVDQLYLNDGNGHFEQSTNALPAMHQSASCVVAADYDRDGDLDLFIGGRVVPGDYPMPPQSYLLRNDTEKGICRFTDVSDVIIPGLNNIGMVTSALWTDYDNDGWLDLFIAGEFMPLRFYRNMQGKFEDITAQTGLEHTSGWWNSLVGGDFDQDGDTDYLAGNLGLNSHYEASPAEPLCIYAADYDKNGRIDPVMCYYRDGINYVAHSRDDLISQINAMRARFRTYTEYAEATFEKSFLPAELSAAHIVHSKNFASSYIENLGDGKFQLTPLPVEAQLSPVFGMLADDFDLDGNLDVLLVGNAYATEVSAGRYDASIGLYLRGDGEGNFQPVNVNNSGFFADGDAKGMAQVMNADGSRTILVANNSQKLRVYAGRGSDRYFKAEHNDAYAVIDLKNGRAHKFEFYYGATYLSNSSRFIALPPEAASVTVYDFQGNARNPKVVTP</sequence>
<feature type="domain" description="ASPIC/UnbV" evidence="4">
    <location>
        <begin position="532"/>
        <end position="599"/>
    </location>
</feature>
<dbReference type="PANTHER" id="PTHR16026:SF0">
    <property type="entry name" value="CARTILAGE ACIDIC PROTEIN 1"/>
    <property type="match status" value="1"/>
</dbReference>
<dbReference type="InterPro" id="IPR013517">
    <property type="entry name" value="FG-GAP"/>
</dbReference>
<name>A0ABT8KYN5_9BACT</name>
<keyword evidence="1" id="KW-0732">Signal</keyword>